<dbReference type="Gene3D" id="1.20.120.450">
    <property type="entry name" value="dinb family like domain"/>
    <property type="match status" value="1"/>
</dbReference>
<protein>
    <recommendedName>
        <fullName evidence="6">Damage-inducible protein DinB</fullName>
    </recommendedName>
</protein>
<sequence>MIRPLFTYNWQVRDEWLTWCDELTHEELVKKRHGGMQSFLHTLYHVVYCEHIWVSQLLGREIHVQPMEEVTSLDEVRSFADSTRLLTEEWFARQEEFQQAILDLRGRTFSHAKVMIHIATHEVHHIGQLSVWAREIGRVPVNCDLLPRDVGI</sequence>
<evidence type="ECO:0000313" key="4">
    <source>
        <dbReference type="EMBL" id="OZS76924.1"/>
    </source>
</evidence>
<dbReference type="InterPro" id="IPR034660">
    <property type="entry name" value="DinB/YfiT-like"/>
</dbReference>
<gene>
    <name evidence="4" type="ORF">CF394_14645</name>
</gene>
<evidence type="ECO:0008006" key="6">
    <source>
        <dbReference type="Google" id="ProtNLM"/>
    </source>
</evidence>
<dbReference type="RefSeq" id="WP_094944619.1">
    <property type="nucleotide sequence ID" value="NZ_NOKQ01000342.1"/>
</dbReference>
<dbReference type="PANTHER" id="PTHR37302">
    <property type="entry name" value="SLR1116 PROTEIN"/>
    <property type="match status" value="1"/>
</dbReference>
<dbReference type="PANTHER" id="PTHR37302:SF3">
    <property type="entry name" value="DAMAGE-INDUCIBLE PROTEIN DINB"/>
    <property type="match status" value="1"/>
</dbReference>
<proteinExistence type="inferred from homology"/>
<evidence type="ECO:0000256" key="1">
    <source>
        <dbReference type="ARBA" id="ARBA00008635"/>
    </source>
</evidence>
<evidence type="ECO:0000313" key="5">
    <source>
        <dbReference type="Proteomes" id="UP000217065"/>
    </source>
</evidence>
<dbReference type="SUPFAM" id="SSF109854">
    <property type="entry name" value="DinB/YfiT-like putative metalloenzymes"/>
    <property type="match status" value="1"/>
</dbReference>
<dbReference type="InterPro" id="IPR007837">
    <property type="entry name" value="DinB"/>
</dbReference>
<evidence type="ECO:0000256" key="2">
    <source>
        <dbReference type="ARBA" id="ARBA00022723"/>
    </source>
</evidence>
<comment type="caution">
    <text evidence="4">The sequence shown here is derived from an EMBL/GenBank/DDBJ whole genome shotgun (WGS) entry which is preliminary data.</text>
</comment>
<evidence type="ECO:0000256" key="3">
    <source>
        <dbReference type="PIRSR" id="PIRSR607837-1"/>
    </source>
</evidence>
<dbReference type="GO" id="GO:0046872">
    <property type="term" value="F:metal ion binding"/>
    <property type="evidence" value="ECO:0007669"/>
    <property type="project" value="UniProtKB-KW"/>
</dbReference>
<comment type="similarity">
    <text evidence="1">Belongs to the DinB family.</text>
</comment>
<organism evidence="4 5">
    <name type="scientific">Tetzosporium hominis</name>
    <dbReference type="NCBI Taxonomy" id="2020506"/>
    <lineage>
        <taxon>Bacteria</taxon>
        <taxon>Bacillati</taxon>
        <taxon>Bacillota</taxon>
        <taxon>Bacilli</taxon>
        <taxon>Bacillales</taxon>
        <taxon>Caryophanaceae</taxon>
        <taxon>Tetzosporium</taxon>
    </lineage>
</organism>
<feature type="binding site" evidence="3">
    <location>
        <position position="45"/>
    </location>
    <ligand>
        <name>a divalent metal cation</name>
        <dbReference type="ChEBI" id="CHEBI:60240"/>
    </ligand>
</feature>
<feature type="binding site" evidence="3">
    <location>
        <position position="121"/>
    </location>
    <ligand>
        <name>a divalent metal cation</name>
        <dbReference type="ChEBI" id="CHEBI:60240"/>
    </ligand>
</feature>
<keyword evidence="5" id="KW-1185">Reference proteome</keyword>
<reference evidence="4 5" key="1">
    <citation type="submission" date="2017-07" db="EMBL/GenBank/DDBJ databases">
        <title>Tetzosporium hominis gen.nov. sp.nov.</title>
        <authorList>
            <person name="Tetz G."/>
            <person name="Tetz V."/>
        </authorList>
    </citation>
    <scope>NUCLEOTIDE SEQUENCE [LARGE SCALE GENOMIC DNA]</scope>
    <source>
        <strain evidence="4 5">VT-49</strain>
    </source>
</reference>
<dbReference type="OrthoDB" id="25666at2"/>
<dbReference type="AlphaFoldDB" id="A0A264W041"/>
<accession>A0A264W041</accession>
<name>A0A264W041_9BACL</name>
<keyword evidence="2 3" id="KW-0479">Metal-binding</keyword>
<dbReference type="Proteomes" id="UP000217065">
    <property type="component" value="Unassembled WGS sequence"/>
</dbReference>
<dbReference type="Pfam" id="PF05163">
    <property type="entry name" value="DinB"/>
    <property type="match status" value="1"/>
</dbReference>
<feature type="binding site" evidence="3">
    <location>
        <position position="125"/>
    </location>
    <ligand>
        <name>a divalent metal cation</name>
        <dbReference type="ChEBI" id="CHEBI:60240"/>
    </ligand>
</feature>
<dbReference type="EMBL" id="NOKQ01000342">
    <property type="protein sequence ID" value="OZS76924.1"/>
    <property type="molecule type" value="Genomic_DNA"/>
</dbReference>